<dbReference type="InterPro" id="IPR000709">
    <property type="entry name" value="Leu_Ile_Val-bd"/>
</dbReference>
<dbReference type="PANTHER" id="PTHR30483">
    <property type="entry name" value="LEUCINE-SPECIFIC-BINDING PROTEIN"/>
    <property type="match status" value="1"/>
</dbReference>
<evidence type="ECO:0000256" key="4">
    <source>
        <dbReference type="ARBA" id="ARBA00022970"/>
    </source>
</evidence>
<dbReference type="PANTHER" id="PTHR30483:SF37">
    <property type="entry name" value="ABC TRANSPORTER SUBSTRATE-BINDING PROTEIN"/>
    <property type="match status" value="1"/>
</dbReference>
<feature type="domain" description="Leucine-binding protein" evidence="5">
    <location>
        <begin position="26"/>
        <end position="371"/>
    </location>
</feature>
<keyword evidence="7" id="KW-1185">Reference proteome</keyword>
<evidence type="ECO:0000256" key="3">
    <source>
        <dbReference type="ARBA" id="ARBA00022729"/>
    </source>
</evidence>
<name>A0ABW9B0A7_9BURK</name>
<sequence length="405" mass="43687">MSIVNWFVALGFGFQVGAACAQTGEPIKIAGSFDLSGPAAALGQDAFLGAQFAVEVINKRGGVLGRPVALEHQDNGTNPQRAVNQATALVRDGAVMLISPISSGSTLAVSKTVSAKMKVPMCVAVSASENITGKDFQPYLFSMPPTTYMMMRAITVRLAKQPYKRYALIVPDYAGGRDASIRFKEFMKELNPQAQIVVEEYPKLGATDYTATINKVLAAQPDYVWTQVYGSDLLTFSKQAAALGLFKQINNKFMTVYDGNTLKALGDNAPVGSEGYQLAPFNHLLKSGVDARDIVTRFKAKTGGYPSDWSLLAYDCVTAWANAANAAKSTDADAVMRSIERTSFNSARGALRFAKYDHEVEAPVYIGKVAQSKEFGQAVLDIEDVVPASITHPVEAVIQKMRQPE</sequence>
<dbReference type="Pfam" id="PF13458">
    <property type="entry name" value="Peripla_BP_6"/>
    <property type="match status" value="1"/>
</dbReference>
<evidence type="ECO:0000313" key="6">
    <source>
        <dbReference type="EMBL" id="MFM0006252.1"/>
    </source>
</evidence>
<dbReference type="Proteomes" id="UP001629230">
    <property type="component" value="Unassembled WGS sequence"/>
</dbReference>
<keyword evidence="4" id="KW-0029">Amino-acid transport</keyword>
<dbReference type="Gene3D" id="3.40.50.2300">
    <property type="match status" value="2"/>
</dbReference>
<evidence type="ECO:0000259" key="5">
    <source>
        <dbReference type="Pfam" id="PF13458"/>
    </source>
</evidence>
<comment type="similarity">
    <text evidence="1">Belongs to the leucine-binding protein family.</text>
</comment>
<evidence type="ECO:0000313" key="7">
    <source>
        <dbReference type="Proteomes" id="UP001629230"/>
    </source>
</evidence>
<dbReference type="InterPro" id="IPR051010">
    <property type="entry name" value="BCAA_transport"/>
</dbReference>
<keyword evidence="2" id="KW-0813">Transport</keyword>
<protein>
    <submittedName>
        <fullName evidence="6">ABC transporter substrate-binding protein</fullName>
    </submittedName>
</protein>
<reference evidence="6 7" key="1">
    <citation type="journal article" date="2024" name="Chem. Sci.">
        <title>Discovery of megapolipeptins by genome mining of a Burkholderiales bacteria collection.</title>
        <authorList>
            <person name="Paulo B.S."/>
            <person name="Recchia M.J.J."/>
            <person name="Lee S."/>
            <person name="Fergusson C.H."/>
            <person name="Romanowski S.B."/>
            <person name="Hernandez A."/>
            <person name="Krull N."/>
            <person name="Liu D.Y."/>
            <person name="Cavanagh H."/>
            <person name="Bos A."/>
            <person name="Gray C.A."/>
            <person name="Murphy B.T."/>
            <person name="Linington R.G."/>
            <person name="Eustaquio A.S."/>
        </authorList>
    </citation>
    <scope>NUCLEOTIDE SEQUENCE [LARGE SCALE GENOMIC DNA]</scope>
    <source>
        <strain evidence="6 7">RL17-350-BIC-A</strain>
    </source>
</reference>
<accession>A0ABW9B0A7</accession>
<dbReference type="RefSeq" id="WP_408180812.1">
    <property type="nucleotide sequence ID" value="NZ_JAQQEZ010000038.1"/>
</dbReference>
<dbReference type="SUPFAM" id="SSF53822">
    <property type="entry name" value="Periplasmic binding protein-like I"/>
    <property type="match status" value="1"/>
</dbReference>
<gene>
    <name evidence="6" type="ORF">PQR57_35360</name>
</gene>
<dbReference type="InterPro" id="IPR028082">
    <property type="entry name" value="Peripla_BP_I"/>
</dbReference>
<dbReference type="CDD" id="cd06330">
    <property type="entry name" value="PBP1_As_SBP-like"/>
    <property type="match status" value="1"/>
</dbReference>
<evidence type="ECO:0000256" key="2">
    <source>
        <dbReference type="ARBA" id="ARBA00022448"/>
    </source>
</evidence>
<comment type="caution">
    <text evidence="6">The sequence shown here is derived from an EMBL/GenBank/DDBJ whole genome shotgun (WGS) entry which is preliminary data.</text>
</comment>
<dbReference type="EMBL" id="JAQQEZ010000038">
    <property type="protein sequence ID" value="MFM0006252.1"/>
    <property type="molecule type" value="Genomic_DNA"/>
</dbReference>
<dbReference type="InterPro" id="IPR028081">
    <property type="entry name" value="Leu-bd"/>
</dbReference>
<dbReference type="PRINTS" id="PR00337">
    <property type="entry name" value="LEUILEVALBP"/>
</dbReference>
<proteinExistence type="inferred from homology"/>
<evidence type="ECO:0000256" key="1">
    <source>
        <dbReference type="ARBA" id="ARBA00010062"/>
    </source>
</evidence>
<organism evidence="6 7">
    <name type="scientific">Paraburkholderia dipogonis</name>
    <dbReference type="NCBI Taxonomy" id="1211383"/>
    <lineage>
        <taxon>Bacteria</taxon>
        <taxon>Pseudomonadati</taxon>
        <taxon>Pseudomonadota</taxon>
        <taxon>Betaproteobacteria</taxon>
        <taxon>Burkholderiales</taxon>
        <taxon>Burkholderiaceae</taxon>
        <taxon>Paraburkholderia</taxon>
    </lineage>
</organism>
<keyword evidence="3" id="KW-0732">Signal</keyword>